<evidence type="ECO:0000313" key="2">
    <source>
        <dbReference type="EMBL" id="PPR06562.1"/>
    </source>
</evidence>
<feature type="compositionally biased region" description="Polar residues" evidence="1">
    <location>
        <begin position="100"/>
        <end position="110"/>
    </location>
</feature>
<comment type="caution">
    <text evidence="2">The sequence shown here is derived from an EMBL/GenBank/DDBJ whole genome shotgun (WGS) entry which is preliminary data.</text>
</comment>
<evidence type="ECO:0000256" key="1">
    <source>
        <dbReference type="SAM" id="MobiDB-lite"/>
    </source>
</evidence>
<sequence>MVNSNDKLYSCSHCKTGFNTIQARNGHKAHCKERKKRQKGFLKSNFKTSAGATPAKRSQRKVTFSLEESSSIQDFETPGVSRMAVEEQTEVDAQEDAGNSDDSMYTSDNDNNNYMSFSQSVASAHANSGTVNQATSAIPQSTRPKQYFDILPSNHNLIPAEGFDDNSVPFQTKPDAFGMYRVYPLGKPSYSPDSLFTLSHLTDSPTLDAVDIICSSTSPLDSDDNTPLSHTPSNTSIPAFTQIFGNESRGLFMHWYHTGNSALGSKARADSLLKDVIQNPLFKKEDMLDFRMDKGLQQLDRVLKSSTGLPLQDSWMNNATVEISVPCDGVKHHSESDAPKFAVHDIQYRKLIDVIKSALSEPAAEFFHISGFESYQMPSAPGESPTRYYDEIYSSPAFLEEQERVTRQARAEGCTMEVVVIAMLSGSDLTRLADFGAQYLWPIYLYFGNLSKYIRTKPITMSAHHIAYIPKLPDDVQEWYKATFGVYATRETLTHLRRELFHSIWSLLLDDEFCAAYRHGFDVVFWDTKIRRVYPRVFTHSMDYLEKILFTCIKNLAECLCPECLVKKSDVHLLGTLRDMKNRELTARVDDESTQTSIAKAREAIYEQGKSFTSTSVTKHLVSKSLHPTRVLINQRYRSTPTFGRDTIRRFRKNASSMTKYGARDFEDLLQCAIPAFNGLIVGPDGTFIRQFLFELATWHALAKLRRHTNQTIVELEASTFRLGQGLRRFRKVTLGYNTRDLPQEENARAPKTRSTKRDSQKVRRFNLHTFKIHALGHHVHYIKLMDTTDNYSKQITEVEHKRVKRHAKRASKSSALLASGISKQQWRERVLYQVVQSQKYAVLKSRAQNIKGKSTVDPRLAFLAPKQLPRTDPSIHHDMSHEENRNNRINLLDWTQANNDDPALKGFIRRLRGHLLARLLNVEYDDDITQFSPQELNRLIIDKNNIYQHQALRVNYTTYDLRRGQDSLNPQTHPFIMLLSNDGSQHPYWYAQILGIFHVNVLFQTTTQSKPVPHVMEVIWVRWLGLNTYSSYGWKAKNLPQVGFIDIAVDDSPGFGFINPTQIIRAVHLIPDQSKGKSSNGLFYPTSLARQYTDDKELDWNYFFVNFFVDRDMFMRYRGGSVGHLAVRGAVDHFLNDRDEIDYRYIQRQEVGAEEGVHEDVEGIEEMEDDDDIGSDDTDSCCSDLDITETISEQDSEDNSDENFDDDDKDLYLDEALGHVDILAEYGLADM</sequence>
<dbReference type="AlphaFoldDB" id="A0A409YU83"/>
<feature type="region of interest" description="Disordered" evidence="1">
    <location>
        <begin position="34"/>
        <end position="110"/>
    </location>
</feature>
<keyword evidence="3" id="KW-1185">Reference proteome</keyword>
<name>A0A409YU83_9AGAR</name>
<dbReference type="OrthoDB" id="2687259at2759"/>
<proteinExistence type="predicted"/>
<dbReference type="Proteomes" id="UP000284842">
    <property type="component" value="Unassembled WGS sequence"/>
</dbReference>
<feature type="compositionally biased region" description="Acidic residues" evidence="1">
    <location>
        <begin position="87"/>
        <end position="99"/>
    </location>
</feature>
<dbReference type="InterPro" id="IPR041078">
    <property type="entry name" value="Plavaka"/>
</dbReference>
<accession>A0A409YU83</accession>
<gene>
    <name evidence="2" type="ORF">CVT24_001550</name>
</gene>
<feature type="region of interest" description="Disordered" evidence="1">
    <location>
        <begin position="741"/>
        <end position="761"/>
    </location>
</feature>
<protein>
    <submittedName>
        <fullName evidence="2">Uncharacterized protein</fullName>
    </submittedName>
</protein>
<dbReference type="Pfam" id="PF18759">
    <property type="entry name" value="Plavaka"/>
    <property type="match status" value="1"/>
</dbReference>
<organism evidence="2 3">
    <name type="scientific">Panaeolus cyanescens</name>
    <dbReference type="NCBI Taxonomy" id="181874"/>
    <lineage>
        <taxon>Eukaryota</taxon>
        <taxon>Fungi</taxon>
        <taxon>Dikarya</taxon>
        <taxon>Basidiomycota</taxon>
        <taxon>Agaricomycotina</taxon>
        <taxon>Agaricomycetes</taxon>
        <taxon>Agaricomycetidae</taxon>
        <taxon>Agaricales</taxon>
        <taxon>Agaricineae</taxon>
        <taxon>Galeropsidaceae</taxon>
        <taxon>Panaeolus</taxon>
    </lineage>
</organism>
<feature type="region of interest" description="Disordered" evidence="1">
    <location>
        <begin position="1190"/>
        <end position="1209"/>
    </location>
</feature>
<dbReference type="InParanoid" id="A0A409YU83"/>
<feature type="compositionally biased region" description="Acidic residues" evidence="1">
    <location>
        <begin position="1193"/>
        <end position="1209"/>
    </location>
</feature>
<dbReference type="STRING" id="181874.A0A409YU83"/>
<reference evidence="2 3" key="1">
    <citation type="journal article" date="2018" name="Evol. Lett.">
        <title>Horizontal gene cluster transfer increased hallucinogenic mushroom diversity.</title>
        <authorList>
            <person name="Reynolds H.T."/>
            <person name="Vijayakumar V."/>
            <person name="Gluck-Thaler E."/>
            <person name="Korotkin H.B."/>
            <person name="Matheny P.B."/>
            <person name="Slot J.C."/>
        </authorList>
    </citation>
    <scope>NUCLEOTIDE SEQUENCE [LARGE SCALE GENOMIC DNA]</scope>
    <source>
        <strain evidence="2 3">2629</strain>
    </source>
</reference>
<dbReference type="EMBL" id="NHTK01000611">
    <property type="protein sequence ID" value="PPR06562.1"/>
    <property type="molecule type" value="Genomic_DNA"/>
</dbReference>
<evidence type="ECO:0000313" key="3">
    <source>
        <dbReference type="Proteomes" id="UP000284842"/>
    </source>
</evidence>